<feature type="transmembrane region" description="Helical" evidence="5">
    <location>
        <begin position="160"/>
        <end position="186"/>
    </location>
</feature>
<protein>
    <submittedName>
        <fullName evidence="7">DUF1282 domain-containing protein</fullName>
    </submittedName>
</protein>
<dbReference type="EMBL" id="QWLV01000009">
    <property type="protein sequence ID" value="RHW16495.1"/>
    <property type="molecule type" value="Genomic_DNA"/>
</dbReference>
<organism evidence="7 8">
    <name type="scientific">Sphingomonas gilva</name>
    <dbReference type="NCBI Taxonomy" id="2305907"/>
    <lineage>
        <taxon>Bacteria</taxon>
        <taxon>Pseudomonadati</taxon>
        <taxon>Pseudomonadota</taxon>
        <taxon>Alphaproteobacteria</taxon>
        <taxon>Sphingomonadales</taxon>
        <taxon>Sphingomonadaceae</taxon>
        <taxon>Sphingomonas</taxon>
    </lineage>
</organism>
<keyword evidence="8" id="KW-1185">Reference proteome</keyword>
<dbReference type="RefSeq" id="WP_118865100.1">
    <property type="nucleotide sequence ID" value="NZ_QWLV01000009.1"/>
</dbReference>
<reference evidence="7 8" key="1">
    <citation type="submission" date="2018-08" db="EMBL/GenBank/DDBJ databases">
        <title>The multiple taxonomic identification of Sphingomonas gilva.</title>
        <authorList>
            <person name="Zhu D."/>
            <person name="Zheng S."/>
        </authorList>
    </citation>
    <scope>NUCLEOTIDE SEQUENCE [LARGE SCALE GENOMIC DNA]</scope>
    <source>
        <strain evidence="7 8">ZDH117</strain>
    </source>
</reference>
<evidence type="ECO:0000256" key="1">
    <source>
        <dbReference type="ARBA" id="ARBA00004141"/>
    </source>
</evidence>
<feature type="transmembrane region" description="Helical" evidence="5">
    <location>
        <begin position="105"/>
        <end position="125"/>
    </location>
</feature>
<gene>
    <name evidence="7" type="ORF">D1610_15500</name>
</gene>
<evidence type="ECO:0000259" key="6">
    <source>
        <dbReference type="Pfam" id="PF04893"/>
    </source>
</evidence>
<proteinExistence type="predicted"/>
<dbReference type="GO" id="GO:0016020">
    <property type="term" value="C:membrane"/>
    <property type="evidence" value="ECO:0007669"/>
    <property type="project" value="UniProtKB-SubCell"/>
</dbReference>
<keyword evidence="2 5" id="KW-0812">Transmembrane</keyword>
<dbReference type="InterPro" id="IPR006977">
    <property type="entry name" value="Yip1_dom"/>
</dbReference>
<accession>A0A396RZG6</accession>
<evidence type="ECO:0000256" key="4">
    <source>
        <dbReference type="ARBA" id="ARBA00023136"/>
    </source>
</evidence>
<evidence type="ECO:0000256" key="2">
    <source>
        <dbReference type="ARBA" id="ARBA00022692"/>
    </source>
</evidence>
<evidence type="ECO:0000313" key="8">
    <source>
        <dbReference type="Proteomes" id="UP000266693"/>
    </source>
</evidence>
<dbReference type="OrthoDB" id="7423401at2"/>
<dbReference type="AlphaFoldDB" id="A0A396RZG6"/>
<dbReference type="Proteomes" id="UP000266693">
    <property type="component" value="Unassembled WGS sequence"/>
</dbReference>
<evidence type="ECO:0000256" key="3">
    <source>
        <dbReference type="ARBA" id="ARBA00022989"/>
    </source>
</evidence>
<comment type="caution">
    <text evidence="7">The sequence shown here is derived from an EMBL/GenBank/DDBJ whole genome shotgun (WGS) entry which is preliminary data.</text>
</comment>
<comment type="subcellular location">
    <subcellularLocation>
        <location evidence="1">Membrane</location>
        <topology evidence="1">Multi-pass membrane protein</topology>
    </subcellularLocation>
</comment>
<keyword evidence="4 5" id="KW-0472">Membrane</keyword>
<feature type="domain" description="Yip1" evidence="6">
    <location>
        <begin position="9"/>
        <end position="176"/>
    </location>
</feature>
<dbReference type="Pfam" id="PF04893">
    <property type="entry name" value="Yip1"/>
    <property type="match status" value="1"/>
</dbReference>
<feature type="transmembrane region" description="Helical" evidence="5">
    <location>
        <begin position="66"/>
        <end position="93"/>
    </location>
</feature>
<evidence type="ECO:0000313" key="7">
    <source>
        <dbReference type="EMBL" id="RHW16495.1"/>
    </source>
</evidence>
<feature type="transmembrane region" description="Helical" evidence="5">
    <location>
        <begin position="34"/>
        <end position="60"/>
    </location>
</feature>
<keyword evidence="3 5" id="KW-1133">Transmembrane helix</keyword>
<feature type="transmembrane region" description="Helical" evidence="5">
    <location>
        <begin position="131"/>
        <end position="148"/>
    </location>
</feature>
<evidence type="ECO:0000256" key="5">
    <source>
        <dbReference type="SAM" id="Phobius"/>
    </source>
</evidence>
<name>A0A396RZG6_9SPHN</name>
<sequence>MSIVNRAKNILTSPKTEWPIIGAEPATTGGLMTYAAILSGIAQICGIIGALLLSGAMGAVGMGTTFVVASAVVSWLLGLAIIFIMSIIAGALAPSFDGQKDNLSALKLLVYAGTAVWVFSFLSIIPILGSIAALIGFAYAIYLIYLGAPHTVRVPEAKSGGYAAVVVIIWLILYFIITAVVVGALMTGMLGSAAMGGAMSTY</sequence>